<dbReference type="GO" id="GO:1990481">
    <property type="term" value="P:mRNA pseudouridine synthesis"/>
    <property type="evidence" value="ECO:0007669"/>
    <property type="project" value="TreeGrafter"/>
</dbReference>
<evidence type="ECO:0000259" key="6">
    <source>
        <dbReference type="Pfam" id="PF01509"/>
    </source>
</evidence>
<comment type="catalytic activity">
    <reaction evidence="1 5">
        <text>uridine(55) in tRNA = pseudouridine(55) in tRNA</text>
        <dbReference type="Rhea" id="RHEA:42532"/>
        <dbReference type="Rhea" id="RHEA-COMP:10101"/>
        <dbReference type="Rhea" id="RHEA-COMP:10102"/>
        <dbReference type="ChEBI" id="CHEBI:65314"/>
        <dbReference type="ChEBI" id="CHEBI:65315"/>
        <dbReference type="EC" id="5.4.99.25"/>
    </reaction>
</comment>
<dbReference type="AlphaFoldDB" id="A0A1M5XL67"/>
<dbReference type="EC" id="5.4.99.25" evidence="5"/>
<dbReference type="HAMAP" id="MF_01080">
    <property type="entry name" value="TruB_bact"/>
    <property type="match status" value="1"/>
</dbReference>
<dbReference type="RefSeq" id="WP_072744367.1">
    <property type="nucleotide sequence ID" value="NZ_FQXR01000007.1"/>
</dbReference>
<dbReference type="NCBIfam" id="TIGR00431">
    <property type="entry name" value="TruB"/>
    <property type="match status" value="1"/>
</dbReference>
<dbReference type="GO" id="GO:0031119">
    <property type="term" value="P:tRNA pseudouridine synthesis"/>
    <property type="evidence" value="ECO:0007669"/>
    <property type="project" value="UniProtKB-UniRule"/>
</dbReference>
<evidence type="ECO:0000256" key="4">
    <source>
        <dbReference type="ARBA" id="ARBA00023235"/>
    </source>
</evidence>
<dbReference type="FunFam" id="3.30.2350.10:FF:000011">
    <property type="entry name" value="tRNA pseudouridine synthase B"/>
    <property type="match status" value="1"/>
</dbReference>
<dbReference type="OrthoDB" id="9802309at2"/>
<organism evidence="8 9">
    <name type="scientific">Sporanaerobacter acetigenes DSM 13106</name>
    <dbReference type="NCBI Taxonomy" id="1123281"/>
    <lineage>
        <taxon>Bacteria</taxon>
        <taxon>Bacillati</taxon>
        <taxon>Bacillota</taxon>
        <taxon>Tissierellia</taxon>
        <taxon>Tissierellales</taxon>
        <taxon>Sporanaerobacteraceae</taxon>
        <taxon>Sporanaerobacter</taxon>
    </lineage>
</organism>
<accession>A0A1M5XL67</accession>
<dbReference type="Gene3D" id="3.30.2350.10">
    <property type="entry name" value="Pseudouridine synthase"/>
    <property type="match status" value="1"/>
</dbReference>
<name>A0A1M5XL67_9FIRM</name>
<dbReference type="InterPro" id="IPR014780">
    <property type="entry name" value="tRNA_psdUridine_synth_TruB"/>
</dbReference>
<dbReference type="EMBL" id="FQXR01000007">
    <property type="protein sequence ID" value="SHI00003.1"/>
    <property type="molecule type" value="Genomic_DNA"/>
</dbReference>
<dbReference type="STRING" id="1123281.SAMN02745180_01698"/>
<evidence type="ECO:0000256" key="3">
    <source>
        <dbReference type="ARBA" id="ARBA00022694"/>
    </source>
</evidence>
<dbReference type="PANTHER" id="PTHR13767:SF2">
    <property type="entry name" value="PSEUDOURIDYLATE SYNTHASE TRUB1"/>
    <property type="match status" value="1"/>
</dbReference>
<evidence type="ECO:0000313" key="8">
    <source>
        <dbReference type="EMBL" id="SHI00003.1"/>
    </source>
</evidence>
<dbReference type="GO" id="GO:0003723">
    <property type="term" value="F:RNA binding"/>
    <property type="evidence" value="ECO:0007669"/>
    <property type="project" value="InterPro"/>
</dbReference>
<dbReference type="InterPro" id="IPR032819">
    <property type="entry name" value="TruB_C"/>
</dbReference>
<dbReference type="InterPro" id="IPR020103">
    <property type="entry name" value="PsdUridine_synth_cat_dom_sf"/>
</dbReference>
<evidence type="ECO:0000313" key="9">
    <source>
        <dbReference type="Proteomes" id="UP000184389"/>
    </source>
</evidence>
<dbReference type="PANTHER" id="PTHR13767">
    <property type="entry name" value="TRNA-PSEUDOURIDINE SYNTHASE"/>
    <property type="match status" value="1"/>
</dbReference>
<feature type="domain" description="tRNA pseudouridylate synthase B C-terminal" evidence="7">
    <location>
        <begin position="172"/>
        <end position="230"/>
    </location>
</feature>
<dbReference type="SUPFAM" id="SSF55120">
    <property type="entry name" value="Pseudouridine synthase"/>
    <property type="match status" value="1"/>
</dbReference>
<evidence type="ECO:0000259" key="7">
    <source>
        <dbReference type="Pfam" id="PF16198"/>
    </source>
</evidence>
<reference evidence="8 9" key="1">
    <citation type="submission" date="2016-11" db="EMBL/GenBank/DDBJ databases">
        <authorList>
            <person name="Jaros S."/>
            <person name="Januszkiewicz K."/>
            <person name="Wedrychowicz H."/>
        </authorList>
    </citation>
    <scope>NUCLEOTIDE SEQUENCE [LARGE SCALE GENOMIC DNA]</scope>
    <source>
        <strain evidence="8 9">DSM 13106</strain>
    </source>
</reference>
<dbReference type="Pfam" id="PF01509">
    <property type="entry name" value="TruB_N"/>
    <property type="match status" value="1"/>
</dbReference>
<sequence>MNGIINVFKPRGLTSNDVVRRVKKILNVKKVGHTGTLDPNASGVLPICIGKATRVSEYLLYSNKKYTAEITLGFSTDTQDEEGNILKRSEKEVTQNEILEAFDSFKGEIYQIPPMYSAIRHDGKRLYELAREGIEVEREKRKVYIYDLEILKIIDNKKILFNVECSRGTYIRTLCNDIGEYLGTYGYMSFLIRTSVYPFKIDTAVSLETIKNKFDSGNIQDILIPIDYALSNFESIFVDKNYFKQLSNGMLIDLDRLNFKGNVVVGKNLRIYCGDIFIGIGKFVNKDSKIFLKMNKVFL</sequence>
<dbReference type="Proteomes" id="UP000184389">
    <property type="component" value="Unassembled WGS sequence"/>
</dbReference>
<evidence type="ECO:0000256" key="1">
    <source>
        <dbReference type="ARBA" id="ARBA00000385"/>
    </source>
</evidence>
<dbReference type="GO" id="GO:0160148">
    <property type="term" value="F:tRNA pseudouridine(55) synthase activity"/>
    <property type="evidence" value="ECO:0007669"/>
    <property type="project" value="UniProtKB-EC"/>
</dbReference>
<dbReference type="InterPro" id="IPR002501">
    <property type="entry name" value="PsdUridine_synth_N"/>
</dbReference>
<dbReference type="Pfam" id="PF16198">
    <property type="entry name" value="TruB_C_2"/>
    <property type="match status" value="1"/>
</dbReference>
<feature type="active site" description="Nucleophile" evidence="5">
    <location>
        <position position="38"/>
    </location>
</feature>
<gene>
    <name evidence="5" type="primary">truB</name>
    <name evidence="8" type="ORF">SAMN02745180_01698</name>
</gene>
<comment type="similarity">
    <text evidence="2 5">Belongs to the pseudouridine synthase TruB family. Type 1 subfamily.</text>
</comment>
<evidence type="ECO:0000256" key="5">
    <source>
        <dbReference type="HAMAP-Rule" id="MF_01080"/>
    </source>
</evidence>
<keyword evidence="4 5" id="KW-0413">Isomerase</keyword>
<comment type="function">
    <text evidence="5">Responsible for synthesis of pseudouridine from uracil-55 in the psi GC loop of transfer RNAs.</text>
</comment>
<keyword evidence="3 5" id="KW-0819">tRNA processing</keyword>
<dbReference type="CDD" id="cd02573">
    <property type="entry name" value="PseudoU_synth_EcTruB"/>
    <property type="match status" value="1"/>
</dbReference>
<proteinExistence type="inferred from homology"/>
<protein>
    <recommendedName>
        <fullName evidence="5">tRNA pseudouridine synthase B</fullName>
        <ecNumber evidence="5">5.4.99.25</ecNumber>
    </recommendedName>
    <alternativeName>
        <fullName evidence="5">tRNA pseudouridine(55) synthase</fullName>
        <shortName evidence="5">Psi55 synthase</shortName>
    </alternativeName>
    <alternativeName>
        <fullName evidence="5">tRNA pseudouridylate synthase</fullName>
    </alternativeName>
    <alternativeName>
        <fullName evidence="5">tRNA-uridine isomerase</fullName>
    </alternativeName>
</protein>
<keyword evidence="9" id="KW-1185">Reference proteome</keyword>
<feature type="domain" description="Pseudouridine synthase II N-terminal" evidence="6">
    <location>
        <begin position="23"/>
        <end position="171"/>
    </location>
</feature>
<evidence type="ECO:0000256" key="2">
    <source>
        <dbReference type="ARBA" id="ARBA00005642"/>
    </source>
</evidence>